<dbReference type="Proteomes" id="UP000036987">
    <property type="component" value="Unassembled WGS sequence"/>
</dbReference>
<protein>
    <recommendedName>
        <fullName evidence="3">Mediator of RNA polymerase II transcription subunit 13</fullName>
    </recommendedName>
</protein>
<gene>
    <name evidence="9" type="ORF">ZOSMA_43G00980</name>
</gene>
<dbReference type="STRING" id="29655.A0A0K9P3U7"/>
<evidence type="ECO:0000256" key="7">
    <source>
        <dbReference type="ARBA" id="ARBA00023242"/>
    </source>
</evidence>
<feature type="domain" description="Mediator complex subunit Med13 N-terminal" evidence="8">
    <location>
        <begin position="35"/>
        <end position="176"/>
    </location>
</feature>
<evidence type="ECO:0000256" key="2">
    <source>
        <dbReference type="ARBA" id="ARBA00009354"/>
    </source>
</evidence>
<keyword evidence="4" id="KW-0678">Repressor</keyword>
<evidence type="ECO:0000256" key="6">
    <source>
        <dbReference type="ARBA" id="ARBA00023163"/>
    </source>
</evidence>
<dbReference type="EMBL" id="LFYR01001305">
    <property type="protein sequence ID" value="KMZ62917.1"/>
    <property type="molecule type" value="Genomic_DNA"/>
</dbReference>
<name>A0A0K9P3U7_ZOSMR</name>
<evidence type="ECO:0000313" key="10">
    <source>
        <dbReference type="Proteomes" id="UP000036987"/>
    </source>
</evidence>
<sequence length="191" mass="21495">MMDQIWSSLPKFDRHAGSRGSDRSFVLVNSRKWKGDLHLISWFQFLPCSDSNSLSGKRENQNDAATHSILSSHLKLQNEGLLSSWTNSFVGPWDPSQGVHNPDEKIKLWLFLPGRHTSLVDSAKSLLSGLRVVTSGIWLAPGDSEEVAIALSHALRNRIERALRGLSYMRFGDVFIKCQPFSTVEKDSRFV</sequence>
<comment type="subcellular location">
    <subcellularLocation>
        <location evidence="1">Nucleus</location>
    </subcellularLocation>
</comment>
<dbReference type="PANTHER" id="PTHR48249:SF3">
    <property type="entry name" value="MEDIATOR OF RNA POLYMERASE II TRANSCRIPTION SUBUNIT 13"/>
    <property type="match status" value="1"/>
</dbReference>
<proteinExistence type="inferred from homology"/>
<evidence type="ECO:0000256" key="4">
    <source>
        <dbReference type="ARBA" id="ARBA00022491"/>
    </source>
</evidence>
<dbReference type="InterPro" id="IPR051139">
    <property type="entry name" value="Mediator_complx_sub13"/>
</dbReference>
<accession>A0A0K9P3U7</accession>
<reference evidence="10" key="1">
    <citation type="journal article" date="2016" name="Nature">
        <title>The genome of the seagrass Zostera marina reveals angiosperm adaptation to the sea.</title>
        <authorList>
            <person name="Olsen J.L."/>
            <person name="Rouze P."/>
            <person name="Verhelst B."/>
            <person name="Lin Y.-C."/>
            <person name="Bayer T."/>
            <person name="Collen J."/>
            <person name="Dattolo E."/>
            <person name="De Paoli E."/>
            <person name="Dittami S."/>
            <person name="Maumus F."/>
            <person name="Michel G."/>
            <person name="Kersting A."/>
            <person name="Lauritano C."/>
            <person name="Lohaus R."/>
            <person name="Toepel M."/>
            <person name="Tonon T."/>
            <person name="Vanneste K."/>
            <person name="Amirebrahimi M."/>
            <person name="Brakel J."/>
            <person name="Bostroem C."/>
            <person name="Chovatia M."/>
            <person name="Grimwood J."/>
            <person name="Jenkins J.W."/>
            <person name="Jueterbock A."/>
            <person name="Mraz A."/>
            <person name="Stam W.T."/>
            <person name="Tice H."/>
            <person name="Bornberg-Bauer E."/>
            <person name="Green P.J."/>
            <person name="Pearson G.A."/>
            <person name="Procaccini G."/>
            <person name="Duarte C.M."/>
            <person name="Schmutz J."/>
            <person name="Reusch T.B.H."/>
            <person name="Van de Peer Y."/>
        </authorList>
    </citation>
    <scope>NUCLEOTIDE SEQUENCE [LARGE SCALE GENOMIC DNA]</scope>
    <source>
        <strain evidence="10">cv. Finnish</strain>
    </source>
</reference>
<keyword evidence="6" id="KW-0804">Transcription</keyword>
<organism evidence="9 10">
    <name type="scientific">Zostera marina</name>
    <name type="common">Eelgrass</name>
    <dbReference type="NCBI Taxonomy" id="29655"/>
    <lineage>
        <taxon>Eukaryota</taxon>
        <taxon>Viridiplantae</taxon>
        <taxon>Streptophyta</taxon>
        <taxon>Embryophyta</taxon>
        <taxon>Tracheophyta</taxon>
        <taxon>Spermatophyta</taxon>
        <taxon>Magnoliopsida</taxon>
        <taxon>Liliopsida</taxon>
        <taxon>Zosteraceae</taxon>
        <taxon>Zostera</taxon>
    </lineage>
</organism>
<dbReference type="PANTHER" id="PTHR48249">
    <property type="entry name" value="MEDIATOR OF RNA POLYMERASE II TRANSCRIPTION SUBUNIT 13"/>
    <property type="match status" value="1"/>
</dbReference>
<keyword evidence="5" id="KW-0805">Transcription regulation</keyword>
<keyword evidence="10" id="KW-1185">Reference proteome</keyword>
<comment type="similarity">
    <text evidence="2">Belongs to the Mediator complex subunit 13 family.</text>
</comment>
<evidence type="ECO:0000313" key="9">
    <source>
        <dbReference type="EMBL" id="KMZ62917.1"/>
    </source>
</evidence>
<dbReference type="OrthoDB" id="103819at2759"/>
<dbReference type="OMA" id="AKVEHND"/>
<evidence type="ECO:0000256" key="3">
    <source>
        <dbReference type="ARBA" id="ARBA00019618"/>
    </source>
</evidence>
<comment type="caution">
    <text evidence="9">The sequence shown here is derived from an EMBL/GenBank/DDBJ whole genome shotgun (WGS) entry which is preliminary data.</text>
</comment>
<evidence type="ECO:0000256" key="1">
    <source>
        <dbReference type="ARBA" id="ARBA00004123"/>
    </source>
</evidence>
<dbReference type="AlphaFoldDB" id="A0A0K9P3U7"/>
<evidence type="ECO:0000256" key="5">
    <source>
        <dbReference type="ARBA" id="ARBA00023015"/>
    </source>
</evidence>
<dbReference type="GO" id="GO:0005634">
    <property type="term" value="C:nucleus"/>
    <property type="evidence" value="ECO:0007669"/>
    <property type="project" value="UniProtKB-SubCell"/>
</dbReference>
<dbReference type="Pfam" id="PF11597">
    <property type="entry name" value="Med13_N"/>
    <property type="match status" value="1"/>
</dbReference>
<keyword evidence="7" id="KW-0539">Nucleus</keyword>
<evidence type="ECO:0000259" key="8">
    <source>
        <dbReference type="Pfam" id="PF11597"/>
    </source>
</evidence>
<dbReference type="InterPro" id="IPR021643">
    <property type="entry name" value="Mediator_Med13_N"/>
</dbReference>